<comment type="caution">
    <text evidence="2">The sequence shown here is derived from an EMBL/GenBank/DDBJ whole genome shotgun (WGS) entry which is preliminary data.</text>
</comment>
<dbReference type="InterPro" id="IPR018766">
    <property type="entry name" value="Zinicin_2"/>
</dbReference>
<sequence length="384" mass="41255">MTDSARGSATEPAPDPKHDPDRLDTQPPTAPGAAPGASSAAYVDYEFAKWTGRTVVKPGPQVTSDEADEIVADLRAAAAEAQEPVATTSRLHAPEDAPPPLIVDRAGWISANVDSFKAMIDPVVDKLLAKRKGPESAAAQAIGSKVTGAEMGGLLAYLSSKILGQYDLAPGGTPRLLLVAPNVVEVERKLDVSPRDFRRWVAMHEETHRVQFTAVPWLREHLIAASQALAVDLAPTPEEVGQRLDQLARNLPGVISSGEGLGQLFATPEQKARIAELTAVMSLLEGHADVVMDDVGPSVIPTVDEIRRKFNARRSGAVGLDRLLRKLLGIEAKMRQYRDGAVFVRAVTDQVGREGFNAVWSAPDTLPKPTEILDPDAWVRRVHG</sequence>
<dbReference type="Gene3D" id="1.20.150.30">
    <property type="entry name" value="Zincin-like metallopeptidase, N-terminal domain"/>
    <property type="match status" value="1"/>
</dbReference>
<accession>A0ABT5GDA4</accession>
<evidence type="ECO:0000256" key="1">
    <source>
        <dbReference type="SAM" id="MobiDB-lite"/>
    </source>
</evidence>
<dbReference type="PANTHER" id="PTHR39420">
    <property type="match status" value="1"/>
</dbReference>
<dbReference type="EMBL" id="JAPFQL010000008">
    <property type="protein sequence ID" value="MDC5696254.1"/>
    <property type="molecule type" value="Genomic_DNA"/>
</dbReference>
<keyword evidence="3" id="KW-1185">Reference proteome</keyword>
<evidence type="ECO:0000313" key="2">
    <source>
        <dbReference type="EMBL" id="MDC5696254.1"/>
    </source>
</evidence>
<protein>
    <submittedName>
        <fullName evidence="2">Zinc-dependent metalloprotease</fullName>
    </submittedName>
</protein>
<dbReference type="SUPFAM" id="SSF55486">
    <property type="entry name" value="Metalloproteases ('zincins'), catalytic domain"/>
    <property type="match status" value="1"/>
</dbReference>
<feature type="region of interest" description="Disordered" evidence="1">
    <location>
        <begin position="1"/>
        <end position="38"/>
    </location>
</feature>
<name>A0ABT5GDA4_9MICO</name>
<keyword evidence="2" id="KW-0482">Metalloprotease</keyword>
<dbReference type="Proteomes" id="UP001150259">
    <property type="component" value="Unassembled WGS sequence"/>
</dbReference>
<dbReference type="PANTHER" id="PTHR39420:SF1">
    <property type="entry name" value="HYDROLASE"/>
    <property type="match status" value="1"/>
</dbReference>
<dbReference type="InterPro" id="IPR022454">
    <property type="entry name" value="CHP03883_F420-assoc"/>
</dbReference>
<dbReference type="Pfam" id="PF10103">
    <property type="entry name" value="Zincin_2"/>
    <property type="match status" value="1"/>
</dbReference>
<dbReference type="NCBIfam" id="TIGR03883">
    <property type="entry name" value="DUF2342_F420"/>
    <property type="match status" value="1"/>
</dbReference>
<keyword evidence="2" id="KW-0645">Protease</keyword>
<gene>
    <name evidence="2" type="ORF">OO014_03220</name>
</gene>
<keyword evidence="2" id="KW-0378">Hydrolase</keyword>
<feature type="compositionally biased region" description="Basic and acidic residues" evidence="1">
    <location>
        <begin position="14"/>
        <end position="24"/>
    </location>
</feature>
<dbReference type="InterPro" id="IPR042271">
    <property type="entry name" value="Zinicin_2_N"/>
</dbReference>
<proteinExistence type="predicted"/>
<dbReference type="RefSeq" id="WP_272460831.1">
    <property type="nucleotide sequence ID" value="NZ_JAPFQL010000008.1"/>
</dbReference>
<evidence type="ECO:0000313" key="3">
    <source>
        <dbReference type="Proteomes" id="UP001150259"/>
    </source>
</evidence>
<dbReference type="GO" id="GO:0008237">
    <property type="term" value="F:metallopeptidase activity"/>
    <property type="evidence" value="ECO:0007669"/>
    <property type="project" value="UniProtKB-KW"/>
</dbReference>
<dbReference type="NCBIfam" id="TIGR03624">
    <property type="entry name" value="putative hydrolase"/>
    <property type="match status" value="1"/>
</dbReference>
<reference evidence="2 3" key="1">
    <citation type="submission" date="2022-11" db="EMBL/GenBank/DDBJ databases">
        <title>Anaerobic phenanthrene biodegradation by a DNRA strain PheN6.</title>
        <authorList>
            <person name="Zhang Z."/>
        </authorList>
    </citation>
    <scope>NUCLEOTIDE SEQUENCE [LARGE SCALE GENOMIC DNA]</scope>
    <source>
        <strain evidence="2 3">PheN6</strain>
    </source>
</reference>
<organism evidence="2 3">
    <name type="scientific">Intrasporangium calvum</name>
    <dbReference type="NCBI Taxonomy" id="53358"/>
    <lineage>
        <taxon>Bacteria</taxon>
        <taxon>Bacillati</taxon>
        <taxon>Actinomycetota</taxon>
        <taxon>Actinomycetes</taxon>
        <taxon>Micrococcales</taxon>
        <taxon>Intrasporangiaceae</taxon>
        <taxon>Intrasporangium</taxon>
    </lineage>
</organism>